<evidence type="ECO:0000313" key="7">
    <source>
        <dbReference type="Proteomes" id="UP001595593"/>
    </source>
</evidence>
<protein>
    <submittedName>
        <fullName evidence="6">Rieske (2Fe-2S) protein</fullName>
    </submittedName>
</protein>
<organism evidence="6 7">
    <name type="scientific">Teichococcus globiformis</name>
    <dbReference type="NCBI Taxonomy" id="2307229"/>
    <lineage>
        <taxon>Bacteria</taxon>
        <taxon>Pseudomonadati</taxon>
        <taxon>Pseudomonadota</taxon>
        <taxon>Alphaproteobacteria</taxon>
        <taxon>Acetobacterales</taxon>
        <taxon>Roseomonadaceae</taxon>
        <taxon>Roseomonas</taxon>
    </lineage>
</organism>
<keyword evidence="4" id="KW-0411">Iron-sulfur</keyword>
<keyword evidence="2" id="KW-0479">Metal-binding</keyword>
<dbReference type="InterPro" id="IPR017941">
    <property type="entry name" value="Rieske_2Fe-2S"/>
</dbReference>
<gene>
    <name evidence="6" type="ORF">ACFOD4_07985</name>
</gene>
<sequence length="116" mass="12247">MTDERSLCRLEEIPDGKARGFAGPPGGFMGLLAVRRGEAVFVYVNSCPHIGVPLEMMPDRFLDGAGRRILCAVHGATFRVEDGFCLTGPCAGDSLEAVPARIDAEGTIWVPADAGA</sequence>
<dbReference type="PROSITE" id="PS51296">
    <property type="entry name" value="RIESKE"/>
    <property type="match status" value="1"/>
</dbReference>
<reference evidence="7" key="1">
    <citation type="journal article" date="2019" name="Int. J. Syst. Evol. Microbiol.">
        <title>The Global Catalogue of Microorganisms (GCM) 10K type strain sequencing project: providing services to taxonomists for standard genome sequencing and annotation.</title>
        <authorList>
            <consortium name="The Broad Institute Genomics Platform"/>
            <consortium name="The Broad Institute Genome Sequencing Center for Infectious Disease"/>
            <person name="Wu L."/>
            <person name="Ma J."/>
        </authorList>
    </citation>
    <scope>NUCLEOTIDE SEQUENCE [LARGE SCALE GENOMIC DNA]</scope>
    <source>
        <strain evidence="7">KCTC 52094</strain>
    </source>
</reference>
<dbReference type="CDD" id="cd03467">
    <property type="entry name" value="Rieske"/>
    <property type="match status" value="1"/>
</dbReference>
<accession>A0ABV7G019</accession>
<keyword evidence="3" id="KW-0408">Iron</keyword>
<proteinExistence type="predicted"/>
<evidence type="ECO:0000256" key="1">
    <source>
        <dbReference type="ARBA" id="ARBA00022714"/>
    </source>
</evidence>
<comment type="caution">
    <text evidence="6">The sequence shown here is derived from an EMBL/GenBank/DDBJ whole genome shotgun (WGS) entry which is preliminary data.</text>
</comment>
<dbReference type="Pfam" id="PF00355">
    <property type="entry name" value="Rieske"/>
    <property type="match status" value="1"/>
</dbReference>
<dbReference type="InterPro" id="IPR036922">
    <property type="entry name" value="Rieske_2Fe-2S_sf"/>
</dbReference>
<dbReference type="Proteomes" id="UP001595593">
    <property type="component" value="Unassembled WGS sequence"/>
</dbReference>
<dbReference type="PANTHER" id="PTHR40261:SF1">
    <property type="entry name" value="RIESKE DOMAIN-CONTAINING PROTEIN"/>
    <property type="match status" value="1"/>
</dbReference>
<evidence type="ECO:0000259" key="5">
    <source>
        <dbReference type="PROSITE" id="PS51296"/>
    </source>
</evidence>
<dbReference type="SUPFAM" id="SSF50022">
    <property type="entry name" value="ISP domain"/>
    <property type="match status" value="1"/>
</dbReference>
<dbReference type="Gene3D" id="2.102.10.10">
    <property type="entry name" value="Rieske [2Fe-2S] iron-sulphur domain"/>
    <property type="match status" value="1"/>
</dbReference>
<keyword evidence="1" id="KW-0001">2Fe-2S</keyword>
<evidence type="ECO:0000256" key="2">
    <source>
        <dbReference type="ARBA" id="ARBA00022723"/>
    </source>
</evidence>
<evidence type="ECO:0000256" key="3">
    <source>
        <dbReference type="ARBA" id="ARBA00023004"/>
    </source>
</evidence>
<dbReference type="PANTHER" id="PTHR40261">
    <property type="match status" value="1"/>
</dbReference>
<feature type="domain" description="Rieske" evidence="5">
    <location>
        <begin position="5"/>
        <end position="109"/>
    </location>
</feature>
<name>A0ABV7G019_9PROT</name>
<dbReference type="RefSeq" id="WP_379595418.1">
    <property type="nucleotide sequence ID" value="NZ_JBHRTN010000008.1"/>
</dbReference>
<evidence type="ECO:0000256" key="4">
    <source>
        <dbReference type="ARBA" id="ARBA00023014"/>
    </source>
</evidence>
<keyword evidence="7" id="KW-1185">Reference proteome</keyword>
<dbReference type="EMBL" id="JBHRTN010000008">
    <property type="protein sequence ID" value="MFC3124996.1"/>
    <property type="molecule type" value="Genomic_DNA"/>
</dbReference>
<evidence type="ECO:0000313" key="6">
    <source>
        <dbReference type="EMBL" id="MFC3124996.1"/>
    </source>
</evidence>